<dbReference type="InterPro" id="IPR036291">
    <property type="entry name" value="NAD(P)-bd_dom_sf"/>
</dbReference>
<dbReference type="SUPFAM" id="SSF51735">
    <property type="entry name" value="NAD(P)-binding Rossmann-fold domains"/>
    <property type="match status" value="1"/>
</dbReference>
<dbReference type="Pfam" id="PF13561">
    <property type="entry name" value="adh_short_C2"/>
    <property type="match status" value="1"/>
</dbReference>
<organism evidence="3 4">
    <name type="scientific">Pendulispora rubella</name>
    <dbReference type="NCBI Taxonomy" id="2741070"/>
    <lineage>
        <taxon>Bacteria</taxon>
        <taxon>Pseudomonadati</taxon>
        <taxon>Myxococcota</taxon>
        <taxon>Myxococcia</taxon>
        <taxon>Myxococcales</taxon>
        <taxon>Sorangiineae</taxon>
        <taxon>Pendulisporaceae</taxon>
        <taxon>Pendulispora</taxon>
    </lineage>
</organism>
<evidence type="ECO:0000256" key="1">
    <source>
        <dbReference type="ARBA" id="ARBA00006484"/>
    </source>
</evidence>
<dbReference type="Gene3D" id="3.40.50.720">
    <property type="entry name" value="NAD(P)-binding Rossmann-like Domain"/>
    <property type="match status" value="1"/>
</dbReference>
<sequence>MSRTVLVVGATGRLGVAIARALVKRQSRVVLTARDPDKLASLAHELGELAGTAPPSVVCADLTREDAAPSIVEGIRRTDLGKIDDIVLACGPFPRTPLETLRREDLQHTLTVHAIAPLLLVHALSADLAAARGAVVALGDVGTSRPYTNHVAYITAKGALKAGLRALSVELAPDVRVNMLQLGIVADPEADADPLRTHRLAARSSLGRFGTAEEVVHVVLSLLDATWTTGETWNIGR</sequence>
<gene>
    <name evidence="3" type="ORF">LVJ94_15855</name>
</gene>
<dbReference type="EMBL" id="CP089983">
    <property type="protein sequence ID" value="WXB08704.1"/>
    <property type="molecule type" value="Genomic_DNA"/>
</dbReference>
<reference evidence="3" key="1">
    <citation type="submission" date="2021-12" db="EMBL/GenBank/DDBJ databases">
        <title>Discovery of the Pendulisporaceae a myxobacterial family with distinct sporulation behavior and unique specialized metabolism.</title>
        <authorList>
            <person name="Garcia R."/>
            <person name="Popoff A."/>
            <person name="Bader C.D."/>
            <person name="Loehr J."/>
            <person name="Walesch S."/>
            <person name="Walt C."/>
            <person name="Boldt J."/>
            <person name="Bunk B."/>
            <person name="Haeckl F.J.F.P.J."/>
            <person name="Gunesch A.P."/>
            <person name="Birkelbach J."/>
            <person name="Nuebel U."/>
            <person name="Pietschmann T."/>
            <person name="Bach T."/>
            <person name="Mueller R."/>
        </authorList>
    </citation>
    <scope>NUCLEOTIDE SEQUENCE</scope>
    <source>
        <strain evidence="3">MSr11367</strain>
    </source>
</reference>
<comment type="similarity">
    <text evidence="1">Belongs to the short-chain dehydrogenases/reductases (SDR) family.</text>
</comment>
<dbReference type="Proteomes" id="UP001374803">
    <property type="component" value="Chromosome"/>
</dbReference>
<dbReference type="PANTHER" id="PTHR43639:SF1">
    <property type="entry name" value="SHORT-CHAIN DEHYDROGENASE_REDUCTASE FAMILY PROTEIN"/>
    <property type="match status" value="1"/>
</dbReference>
<evidence type="ECO:0000256" key="2">
    <source>
        <dbReference type="ARBA" id="ARBA00023002"/>
    </source>
</evidence>
<keyword evidence="4" id="KW-1185">Reference proteome</keyword>
<evidence type="ECO:0000313" key="4">
    <source>
        <dbReference type="Proteomes" id="UP001374803"/>
    </source>
</evidence>
<evidence type="ECO:0000313" key="3">
    <source>
        <dbReference type="EMBL" id="WXB08704.1"/>
    </source>
</evidence>
<dbReference type="PRINTS" id="PR00081">
    <property type="entry name" value="GDHRDH"/>
</dbReference>
<name>A0ABZ2LCS3_9BACT</name>
<dbReference type="PANTHER" id="PTHR43639">
    <property type="entry name" value="OXIDOREDUCTASE, SHORT-CHAIN DEHYDROGENASE/REDUCTASE FAMILY (AFU_ORTHOLOGUE AFUA_5G02870)"/>
    <property type="match status" value="1"/>
</dbReference>
<dbReference type="InterPro" id="IPR002347">
    <property type="entry name" value="SDR_fam"/>
</dbReference>
<dbReference type="RefSeq" id="WP_394838375.1">
    <property type="nucleotide sequence ID" value="NZ_CP089929.1"/>
</dbReference>
<dbReference type="CDD" id="cd05233">
    <property type="entry name" value="SDR_c"/>
    <property type="match status" value="1"/>
</dbReference>
<accession>A0ABZ2LCS3</accession>
<proteinExistence type="inferred from homology"/>
<protein>
    <submittedName>
        <fullName evidence="3">SDR family oxidoreductase</fullName>
    </submittedName>
</protein>
<keyword evidence="2" id="KW-0560">Oxidoreductase</keyword>